<accession>A0AAV2BJ30</accession>
<dbReference type="Proteomes" id="UP001497382">
    <property type="component" value="Unassembled WGS sequence"/>
</dbReference>
<dbReference type="Pfam" id="PF00656">
    <property type="entry name" value="Peptidase_C14"/>
    <property type="match status" value="1"/>
</dbReference>
<evidence type="ECO:0000313" key="3">
    <source>
        <dbReference type="EMBL" id="CAL1295806.1"/>
    </source>
</evidence>
<dbReference type="InterPro" id="IPR001309">
    <property type="entry name" value="Pept_C14_p20"/>
</dbReference>
<dbReference type="GO" id="GO:0006508">
    <property type="term" value="P:proteolysis"/>
    <property type="evidence" value="ECO:0007669"/>
    <property type="project" value="InterPro"/>
</dbReference>
<dbReference type="Gene3D" id="3.40.50.1460">
    <property type="match status" value="1"/>
</dbReference>
<comment type="caution">
    <text evidence="3">The sequence shown here is derived from an EMBL/GenBank/DDBJ whole genome shotgun (WGS) entry which is preliminary data.</text>
</comment>
<evidence type="ECO:0000313" key="4">
    <source>
        <dbReference type="Proteomes" id="UP001497382"/>
    </source>
</evidence>
<dbReference type="GO" id="GO:0004197">
    <property type="term" value="F:cysteine-type endopeptidase activity"/>
    <property type="evidence" value="ECO:0007669"/>
    <property type="project" value="InterPro"/>
</dbReference>
<protein>
    <recommendedName>
        <fullName evidence="2">Caspase family p20 domain-containing protein</fullName>
    </recommendedName>
</protein>
<name>A0AAV2BJ30_9ARAC</name>
<organism evidence="3 4">
    <name type="scientific">Larinioides sclopetarius</name>
    <dbReference type="NCBI Taxonomy" id="280406"/>
    <lineage>
        <taxon>Eukaryota</taxon>
        <taxon>Metazoa</taxon>
        <taxon>Ecdysozoa</taxon>
        <taxon>Arthropoda</taxon>
        <taxon>Chelicerata</taxon>
        <taxon>Arachnida</taxon>
        <taxon>Araneae</taxon>
        <taxon>Araneomorphae</taxon>
        <taxon>Entelegynae</taxon>
        <taxon>Araneoidea</taxon>
        <taxon>Araneidae</taxon>
        <taxon>Larinioides</taxon>
    </lineage>
</organism>
<dbReference type="SUPFAM" id="SSF52129">
    <property type="entry name" value="Caspase-like"/>
    <property type="match status" value="1"/>
</dbReference>
<dbReference type="EMBL" id="CAXIEN010000380">
    <property type="protein sequence ID" value="CAL1295806.1"/>
    <property type="molecule type" value="Genomic_DNA"/>
</dbReference>
<feature type="compositionally biased region" description="Polar residues" evidence="1">
    <location>
        <begin position="80"/>
        <end position="89"/>
    </location>
</feature>
<feature type="domain" description="Caspase family p20" evidence="2">
    <location>
        <begin position="120"/>
        <end position="176"/>
    </location>
</feature>
<sequence>MEYCQNLEFRLQPFRATMMTQLIVQNKEKDSLKFRTGYNRIQILTITTGRRSEGDRRVIPSRNNTHKLESESDETLIRSGPQTSVVTYSERSDNDDRGLIPDPSESKVGEIIMNPTDEPNFGDCYIFNYQEFKEEPPRPGSKKDVDRLRHDFKELNFNVYEHSNLTKKDILDKLKKGFSCYFENMRTCVTLNRLQPARTVKISFEFIDGPFGSKGMKIGGLS</sequence>
<dbReference type="AlphaFoldDB" id="A0AAV2BJ30"/>
<feature type="compositionally biased region" description="Basic and acidic residues" evidence="1">
    <location>
        <begin position="90"/>
        <end position="108"/>
    </location>
</feature>
<dbReference type="PROSITE" id="PS50208">
    <property type="entry name" value="CASPASE_P20"/>
    <property type="match status" value="1"/>
</dbReference>
<dbReference type="InterPro" id="IPR029030">
    <property type="entry name" value="Caspase-like_dom_sf"/>
</dbReference>
<dbReference type="InterPro" id="IPR011600">
    <property type="entry name" value="Pept_C14_caspase"/>
</dbReference>
<feature type="region of interest" description="Disordered" evidence="1">
    <location>
        <begin position="50"/>
        <end position="108"/>
    </location>
</feature>
<reference evidence="3 4" key="1">
    <citation type="submission" date="2024-04" db="EMBL/GenBank/DDBJ databases">
        <authorList>
            <person name="Rising A."/>
            <person name="Reimegard J."/>
            <person name="Sonavane S."/>
            <person name="Akerstrom W."/>
            <person name="Nylinder S."/>
            <person name="Hedman E."/>
            <person name="Kallberg Y."/>
        </authorList>
    </citation>
    <scope>NUCLEOTIDE SEQUENCE [LARGE SCALE GENOMIC DNA]</scope>
</reference>
<evidence type="ECO:0000256" key="1">
    <source>
        <dbReference type="SAM" id="MobiDB-lite"/>
    </source>
</evidence>
<proteinExistence type="predicted"/>
<gene>
    <name evidence="3" type="ORF">LARSCL_LOCUS19482</name>
</gene>
<evidence type="ECO:0000259" key="2">
    <source>
        <dbReference type="PROSITE" id="PS50208"/>
    </source>
</evidence>
<keyword evidence="4" id="KW-1185">Reference proteome</keyword>